<dbReference type="SUPFAM" id="SSF48264">
    <property type="entry name" value="Cytochrome P450"/>
    <property type="match status" value="1"/>
</dbReference>
<dbReference type="InterPro" id="IPR036396">
    <property type="entry name" value="Cyt_P450_sf"/>
</dbReference>
<reference evidence="5" key="1">
    <citation type="submission" date="2021-01" db="EMBL/GenBank/DDBJ databases">
        <title>Whole genome shotgun sequence of Acrocarpospora phusangensis NBRC 108782.</title>
        <authorList>
            <person name="Komaki H."/>
            <person name="Tamura T."/>
        </authorList>
    </citation>
    <scope>NUCLEOTIDE SEQUENCE</scope>
    <source>
        <strain evidence="5">NBRC 108782</strain>
    </source>
</reference>
<dbReference type="Pfam" id="PF00067">
    <property type="entry name" value="p450"/>
    <property type="match status" value="2"/>
</dbReference>
<comment type="similarity">
    <text evidence="2 4">Belongs to the cytochrome P450 family.</text>
</comment>
<dbReference type="InterPro" id="IPR050121">
    <property type="entry name" value="Cytochrome_P450_monoxygenase"/>
</dbReference>
<evidence type="ECO:0000256" key="2">
    <source>
        <dbReference type="ARBA" id="ARBA00010617"/>
    </source>
</evidence>
<dbReference type="EMBL" id="BOOA01000026">
    <property type="protein sequence ID" value="GIH25201.1"/>
    <property type="molecule type" value="Genomic_DNA"/>
</dbReference>
<keyword evidence="3 4" id="KW-0408">Iron</keyword>
<evidence type="ECO:0000256" key="3">
    <source>
        <dbReference type="PIRSR" id="PIRSR602401-1"/>
    </source>
</evidence>
<dbReference type="GO" id="GO:0004497">
    <property type="term" value="F:monooxygenase activity"/>
    <property type="evidence" value="ECO:0007669"/>
    <property type="project" value="UniProtKB-KW"/>
</dbReference>
<keyword evidence="6" id="KW-1185">Reference proteome</keyword>
<feature type="binding site" description="axial binding residue" evidence="3">
    <location>
        <position position="380"/>
    </location>
    <ligand>
        <name>heme</name>
        <dbReference type="ChEBI" id="CHEBI:30413"/>
    </ligand>
    <ligandPart>
        <name>Fe</name>
        <dbReference type="ChEBI" id="CHEBI:18248"/>
    </ligandPart>
</feature>
<comment type="caution">
    <text evidence="5">The sequence shown here is derived from an EMBL/GenBank/DDBJ whole genome shotgun (WGS) entry which is preliminary data.</text>
</comment>
<dbReference type="Proteomes" id="UP000640052">
    <property type="component" value="Unassembled WGS sequence"/>
</dbReference>
<dbReference type="PROSITE" id="PS00086">
    <property type="entry name" value="CYTOCHROME_P450"/>
    <property type="match status" value="1"/>
</dbReference>
<dbReference type="InterPro" id="IPR017972">
    <property type="entry name" value="Cyt_P450_CS"/>
</dbReference>
<dbReference type="PRINTS" id="PR00463">
    <property type="entry name" value="EP450I"/>
</dbReference>
<keyword evidence="3 4" id="KW-0479">Metal-binding</keyword>
<dbReference type="InterPro" id="IPR001128">
    <property type="entry name" value="Cyt_P450"/>
</dbReference>
<gene>
    <name evidence="5" type="ORF">Aph01nite_35110</name>
</gene>
<comment type="cofactor">
    <cofactor evidence="1 3">
        <name>heme</name>
        <dbReference type="ChEBI" id="CHEBI:30413"/>
    </cofactor>
</comment>
<keyword evidence="4" id="KW-0560">Oxidoreductase</keyword>
<proteinExistence type="inferred from homology"/>
<dbReference type="GO" id="GO:0020037">
    <property type="term" value="F:heme binding"/>
    <property type="evidence" value="ECO:0007669"/>
    <property type="project" value="InterPro"/>
</dbReference>
<dbReference type="PRINTS" id="PR00385">
    <property type="entry name" value="P450"/>
</dbReference>
<keyword evidence="3 4" id="KW-0349">Heme</keyword>
<evidence type="ECO:0000256" key="1">
    <source>
        <dbReference type="ARBA" id="ARBA00001971"/>
    </source>
</evidence>
<organism evidence="5 6">
    <name type="scientific">Acrocarpospora phusangensis</name>
    <dbReference type="NCBI Taxonomy" id="1070424"/>
    <lineage>
        <taxon>Bacteria</taxon>
        <taxon>Bacillati</taxon>
        <taxon>Actinomycetota</taxon>
        <taxon>Actinomycetes</taxon>
        <taxon>Streptosporangiales</taxon>
        <taxon>Streptosporangiaceae</taxon>
        <taxon>Acrocarpospora</taxon>
    </lineage>
</organism>
<dbReference type="PANTHER" id="PTHR24305">
    <property type="entry name" value="CYTOCHROME P450"/>
    <property type="match status" value="1"/>
</dbReference>
<protein>
    <submittedName>
        <fullName evidence="5">Cytochrome P450</fullName>
    </submittedName>
</protein>
<evidence type="ECO:0000313" key="5">
    <source>
        <dbReference type="EMBL" id="GIH25201.1"/>
    </source>
</evidence>
<evidence type="ECO:0000256" key="4">
    <source>
        <dbReference type="RuleBase" id="RU000461"/>
    </source>
</evidence>
<dbReference type="GO" id="GO:0016705">
    <property type="term" value="F:oxidoreductase activity, acting on paired donors, with incorporation or reduction of molecular oxygen"/>
    <property type="evidence" value="ECO:0007669"/>
    <property type="project" value="InterPro"/>
</dbReference>
<name>A0A919UKM7_9ACTN</name>
<dbReference type="Gene3D" id="1.10.630.10">
    <property type="entry name" value="Cytochrome P450"/>
    <property type="match status" value="1"/>
</dbReference>
<accession>A0A919UKM7</accession>
<dbReference type="PANTHER" id="PTHR24305:SF166">
    <property type="entry name" value="CYTOCHROME P450 12A4, MITOCHONDRIAL-RELATED"/>
    <property type="match status" value="1"/>
</dbReference>
<dbReference type="RefSeq" id="WP_204041936.1">
    <property type="nucleotide sequence ID" value="NZ_BOOA01000026.1"/>
</dbReference>
<evidence type="ECO:0000313" key="6">
    <source>
        <dbReference type="Proteomes" id="UP000640052"/>
    </source>
</evidence>
<keyword evidence="4" id="KW-0503">Monooxygenase</keyword>
<dbReference type="InterPro" id="IPR002401">
    <property type="entry name" value="Cyt_P450_E_grp-I"/>
</dbReference>
<dbReference type="AlphaFoldDB" id="A0A919UKM7"/>
<dbReference type="GO" id="GO:0005506">
    <property type="term" value="F:iron ion binding"/>
    <property type="evidence" value="ECO:0007669"/>
    <property type="project" value="InterPro"/>
</dbReference>
<sequence length="451" mass="49927">MAKMFDTALRMDAAGPGGIPTINNLRFLRHPAWYALDRIAPGFPGPVVPLTRGNGSIVLLRGEEAVRRYFTGNDVFHRMEDGIFALPEGRAWSRMFDAVITFNGERHRRARKLLMPVVHKSAMDHYAAVFADTFKRTRFAAADGEPFDMAAEFLDITRANMLTCLLGLEPDEENVALAHAVHRLLQDSVNPMVFLYQKERGWTPYGKWTRQVADVYERLAGIIERKRAEEPRRDALSILCHTTDEHGDSLSTPEIAGELHGLFAAGFETTAMSMTWALLTILGTPDLEVSDEEQLDAVVRESQRLIPTVPISLPRRVMEDVEIEGAPPIPRGALAFTSPLLEHRDPVAFPDPGAFLPSRWTDARTSPYAFLPFGVGQRRCLGASFADLQVRTTLALILAAGRPQLLTTEVDYHIRSGVTAFPKKAVMVRTGSDGRAAGPLSGTVTKLWKSA</sequence>